<dbReference type="InterPro" id="IPR002645">
    <property type="entry name" value="STAS_dom"/>
</dbReference>
<feature type="domain" description="STAS" evidence="3">
    <location>
        <begin position="21"/>
        <end position="104"/>
    </location>
</feature>
<evidence type="ECO:0000256" key="1">
    <source>
        <dbReference type="ARBA" id="ARBA00009013"/>
    </source>
</evidence>
<dbReference type="EMBL" id="WNUR01000347">
    <property type="protein sequence ID" value="MDZ7542652.1"/>
    <property type="molecule type" value="Genomic_DNA"/>
</dbReference>
<organism evidence="4 5">
    <name type="scientific">Clostridium perfringens</name>
    <dbReference type="NCBI Taxonomy" id="1502"/>
    <lineage>
        <taxon>Bacteria</taxon>
        <taxon>Bacillati</taxon>
        <taxon>Bacillota</taxon>
        <taxon>Clostridia</taxon>
        <taxon>Eubacteriales</taxon>
        <taxon>Clostridiaceae</taxon>
        <taxon>Clostridium</taxon>
    </lineage>
</organism>
<evidence type="ECO:0000313" key="4">
    <source>
        <dbReference type="EMBL" id="MDZ7542652.1"/>
    </source>
</evidence>
<dbReference type="NCBIfam" id="TIGR00377">
    <property type="entry name" value="ant_ant_sig"/>
    <property type="match status" value="1"/>
</dbReference>
<comment type="caution">
    <text evidence="4">The sequence shown here is derived from an EMBL/GenBank/DDBJ whole genome shotgun (WGS) entry which is preliminary data.</text>
</comment>
<comment type="similarity">
    <text evidence="1 2">Belongs to the anti-sigma-factor antagonist family.</text>
</comment>
<evidence type="ECO:0000259" key="3">
    <source>
        <dbReference type="PROSITE" id="PS50801"/>
    </source>
</evidence>
<dbReference type="AlphaFoldDB" id="A0AAW9K327"/>
<dbReference type="InterPro" id="IPR003658">
    <property type="entry name" value="Anti-sigma_ant"/>
</dbReference>
<dbReference type="SUPFAM" id="SSF52091">
    <property type="entry name" value="SpoIIaa-like"/>
    <property type="match status" value="1"/>
</dbReference>
<protein>
    <recommendedName>
        <fullName evidence="2">Anti-sigma factor antagonist</fullName>
    </recommendedName>
</protein>
<dbReference type="PROSITE" id="PS50801">
    <property type="entry name" value="STAS"/>
    <property type="match status" value="1"/>
</dbReference>
<dbReference type="CDD" id="cd07043">
    <property type="entry name" value="STAS_anti-anti-sigma_factors"/>
    <property type="match status" value="1"/>
</dbReference>
<dbReference type="Proteomes" id="UP001288944">
    <property type="component" value="Unassembled WGS sequence"/>
</dbReference>
<dbReference type="Gene3D" id="3.30.750.24">
    <property type="entry name" value="STAS domain"/>
    <property type="match status" value="1"/>
</dbReference>
<name>A0AAW9K327_CLOPF</name>
<sequence>MDTNKFSAVTVKEGTQVNVLLQGELDLAAASDFRALIEPIARDVSVHLTLNLEKLSYIDSTGIGILISILKVRNSANAQLHVENVPAHIQRLLDMTGKTKFFRS</sequence>
<dbReference type="GO" id="GO:0043856">
    <property type="term" value="F:anti-sigma factor antagonist activity"/>
    <property type="evidence" value="ECO:0007669"/>
    <property type="project" value="InterPro"/>
</dbReference>
<accession>A0AAW9K327</accession>
<evidence type="ECO:0000313" key="5">
    <source>
        <dbReference type="Proteomes" id="UP001288944"/>
    </source>
</evidence>
<reference evidence="4" key="1">
    <citation type="submission" date="2019-11" db="EMBL/GenBank/DDBJ databases">
        <title>Characterization of Clostridium perfringens isolates from swine manure treated agricultural soils.</title>
        <authorList>
            <person name="Wushke S.T."/>
        </authorList>
    </citation>
    <scope>NUCLEOTIDE SEQUENCE</scope>
    <source>
        <strain evidence="4">X62</strain>
    </source>
</reference>
<dbReference type="Pfam" id="PF01740">
    <property type="entry name" value="STAS"/>
    <property type="match status" value="1"/>
</dbReference>
<dbReference type="PANTHER" id="PTHR33495">
    <property type="entry name" value="ANTI-SIGMA FACTOR ANTAGONIST TM_1081-RELATED-RELATED"/>
    <property type="match status" value="1"/>
</dbReference>
<evidence type="ECO:0000256" key="2">
    <source>
        <dbReference type="RuleBase" id="RU003749"/>
    </source>
</evidence>
<dbReference type="InterPro" id="IPR036513">
    <property type="entry name" value="STAS_dom_sf"/>
</dbReference>
<proteinExistence type="inferred from homology"/>
<gene>
    <name evidence="4" type="ORF">GNF83_15930</name>
</gene>